<dbReference type="Proteomes" id="UP000483004">
    <property type="component" value="Unassembled WGS sequence"/>
</dbReference>
<dbReference type="Pfam" id="PF19950">
    <property type="entry name" value="DUF6412"/>
    <property type="match status" value="1"/>
</dbReference>
<organism evidence="3 4">
    <name type="scientific">Actinomadura montaniterrae</name>
    <dbReference type="NCBI Taxonomy" id="1803903"/>
    <lineage>
        <taxon>Bacteria</taxon>
        <taxon>Bacillati</taxon>
        <taxon>Actinomycetota</taxon>
        <taxon>Actinomycetes</taxon>
        <taxon>Streptosporangiales</taxon>
        <taxon>Thermomonosporaceae</taxon>
        <taxon>Actinomadura</taxon>
    </lineage>
</organism>
<comment type="caution">
    <text evidence="3">The sequence shown here is derived from an EMBL/GenBank/DDBJ whole genome shotgun (WGS) entry which is preliminary data.</text>
</comment>
<keyword evidence="2" id="KW-0812">Transmembrane</keyword>
<feature type="transmembrane region" description="Helical" evidence="2">
    <location>
        <begin position="45"/>
        <end position="64"/>
    </location>
</feature>
<sequence>MVRPQSPWFVRNRREDRSVFWSLVVAALLRVLAVAEWAGTAPGQPVLVALATVTVAGLVVLAVVRVRAAALSHRATPARVRTTLRERTLRTAFLPQRDPDAAGRPRPRAPGAGIAAA</sequence>
<dbReference type="InterPro" id="IPR045635">
    <property type="entry name" value="DUF6412"/>
</dbReference>
<feature type="region of interest" description="Disordered" evidence="1">
    <location>
        <begin position="94"/>
        <end position="117"/>
    </location>
</feature>
<proteinExistence type="predicted"/>
<evidence type="ECO:0000313" key="3">
    <source>
        <dbReference type="EMBL" id="KAB2373092.1"/>
    </source>
</evidence>
<keyword evidence="2" id="KW-1133">Transmembrane helix</keyword>
<evidence type="ECO:0000256" key="1">
    <source>
        <dbReference type="SAM" id="MobiDB-lite"/>
    </source>
</evidence>
<reference evidence="3 4" key="1">
    <citation type="submission" date="2019-09" db="EMBL/GenBank/DDBJ databases">
        <title>Actinomadura physcomitrii sp. nov., a novel actinomycete isolated from moss [Physcomitrium sphaericum (Ludw) Fuernr].</title>
        <authorList>
            <person name="Liu C."/>
            <person name="Zhuang X."/>
        </authorList>
    </citation>
    <scope>NUCLEOTIDE SEQUENCE [LARGE SCALE GENOMIC DNA]</scope>
    <source>
        <strain evidence="3 4">CYP1-1B</strain>
    </source>
</reference>
<gene>
    <name evidence="3" type="ORF">F9B16_29090</name>
</gene>
<keyword evidence="4" id="KW-1185">Reference proteome</keyword>
<name>A0A6L3VLN2_9ACTN</name>
<protein>
    <submittedName>
        <fullName evidence="3">Uncharacterized protein</fullName>
    </submittedName>
</protein>
<accession>A0A6L3VLN2</accession>
<dbReference type="EMBL" id="WBMR01000103">
    <property type="protein sequence ID" value="KAB2373092.1"/>
    <property type="molecule type" value="Genomic_DNA"/>
</dbReference>
<evidence type="ECO:0000313" key="4">
    <source>
        <dbReference type="Proteomes" id="UP000483004"/>
    </source>
</evidence>
<feature type="transmembrane region" description="Helical" evidence="2">
    <location>
        <begin position="20"/>
        <end position="39"/>
    </location>
</feature>
<keyword evidence="2" id="KW-0472">Membrane</keyword>
<dbReference type="AlphaFoldDB" id="A0A6L3VLN2"/>
<evidence type="ECO:0000256" key="2">
    <source>
        <dbReference type="SAM" id="Phobius"/>
    </source>
</evidence>